<protein>
    <submittedName>
        <fullName evidence="1">Uncharacterized protein</fullName>
    </submittedName>
</protein>
<proteinExistence type="predicted"/>
<dbReference type="Gramene" id="CDF77409">
    <property type="protein sequence ID" value="CDF77409"/>
    <property type="gene ID" value="CHC_T00007920001"/>
</dbReference>
<dbReference type="KEGG" id="ccp:CHC_T00007920001"/>
<dbReference type="AlphaFoldDB" id="S0F3H8"/>
<accession>S0F3H8</accession>
<dbReference type="GeneID" id="17319996"/>
<name>S0F3H8_CHOCR</name>
<reference evidence="2" key="1">
    <citation type="journal article" date="2013" name="Proc. Natl. Acad. Sci. U.S.A.">
        <title>Genome structure and metabolic features in the red seaweed Chondrus crispus shed light on evolution of the Archaeplastida.</title>
        <authorList>
            <person name="Collen J."/>
            <person name="Porcel B."/>
            <person name="Carre W."/>
            <person name="Ball S.G."/>
            <person name="Chaparro C."/>
            <person name="Tonon T."/>
            <person name="Barbeyron T."/>
            <person name="Michel G."/>
            <person name="Noel B."/>
            <person name="Valentin K."/>
            <person name="Elias M."/>
            <person name="Artiguenave F."/>
            <person name="Arun A."/>
            <person name="Aury J.M."/>
            <person name="Barbosa-Neto J.F."/>
            <person name="Bothwell J.H."/>
            <person name="Bouget F.Y."/>
            <person name="Brillet L."/>
            <person name="Cabello-Hurtado F."/>
            <person name="Capella-Gutierrez S."/>
            <person name="Charrier B."/>
            <person name="Cladiere L."/>
            <person name="Cock J.M."/>
            <person name="Coelho S.M."/>
            <person name="Colleoni C."/>
            <person name="Czjzek M."/>
            <person name="Da Silva C."/>
            <person name="Delage L."/>
            <person name="Denoeud F."/>
            <person name="Deschamps P."/>
            <person name="Dittami S.M."/>
            <person name="Gabaldon T."/>
            <person name="Gachon C.M."/>
            <person name="Groisillier A."/>
            <person name="Herve C."/>
            <person name="Jabbari K."/>
            <person name="Katinka M."/>
            <person name="Kloareg B."/>
            <person name="Kowalczyk N."/>
            <person name="Labadie K."/>
            <person name="Leblanc C."/>
            <person name="Lopez P.J."/>
            <person name="McLachlan D.H."/>
            <person name="Meslet-Cladiere L."/>
            <person name="Moustafa A."/>
            <person name="Nehr Z."/>
            <person name="Nyvall Collen P."/>
            <person name="Panaud O."/>
            <person name="Partensky F."/>
            <person name="Poulain J."/>
            <person name="Rensing S.A."/>
            <person name="Rousvoal S."/>
            <person name="Samson G."/>
            <person name="Symeonidi A."/>
            <person name="Weissenbach J."/>
            <person name="Zambounis A."/>
            <person name="Wincker P."/>
            <person name="Boyen C."/>
        </authorList>
    </citation>
    <scope>NUCLEOTIDE SEQUENCE [LARGE SCALE GENOMIC DNA]</scope>
    <source>
        <strain evidence="2">cv. Stackhouse</strain>
    </source>
</reference>
<gene>
    <name evidence="1" type="ORF">CHC_T00007920001</name>
</gene>
<organism evidence="1 2">
    <name type="scientific">Chondrus crispus</name>
    <name type="common">Carrageen Irish moss</name>
    <name type="synonym">Polymorpha crispa</name>
    <dbReference type="NCBI Taxonomy" id="2769"/>
    <lineage>
        <taxon>Eukaryota</taxon>
        <taxon>Rhodophyta</taxon>
        <taxon>Florideophyceae</taxon>
        <taxon>Rhodymeniophycidae</taxon>
        <taxon>Gigartinales</taxon>
        <taxon>Gigartinaceae</taxon>
        <taxon>Chondrus</taxon>
    </lineage>
</organism>
<sequence length="40" mass="4193">MKGGVSATVRAGCKANRMYRKSCGADGVGEGGECDDRRRS</sequence>
<evidence type="ECO:0000313" key="2">
    <source>
        <dbReference type="Proteomes" id="UP000012073"/>
    </source>
</evidence>
<keyword evidence="2" id="KW-1185">Reference proteome</keyword>
<dbReference type="Proteomes" id="UP000012073">
    <property type="component" value="Unassembled WGS sequence"/>
</dbReference>
<evidence type="ECO:0000313" key="1">
    <source>
        <dbReference type="EMBL" id="CDF77409.1"/>
    </source>
</evidence>
<dbReference type="EMBL" id="HG001523">
    <property type="protein sequence ID" value="CDF77409.1"/>
    <property type="molecule type" value="Genomic_DNA"/>
</dbReference>
<dbReference type="RefSeq" id="XP_005712283.1">
    <property type="nucleotide sequence ID" value="XM_005712226.1"/>
</dbReference>